<feature type="non-terminal residue" evidence="2">
    <location>
        <position position="96"/>
    </location>
</feature>
<feature type="non-terminal residue" evidence="2">
    <location>
        <position position="1"/>
    </location>
</feature>
<comment type="caution">
    <text evidence="2">The sequence shown here is derived from an EMBL/GenBank/DDBJ whole genome shotgun (WGS) entry which is preliminary data.</text>
</comment>
<feature type="region of interest" description="Disordered" evidence="1">
    <location>
        <begin position="52"/>
        <end position="96"/>
    </location>
</feature>
<dbReference type="Proteomes" id="UP001162483">
    <property type="component" value="Unassembled WGS sequence"/>
</dbReference>
<feature type="compositionally biased region" description="Polar residues" evidence="1">
    <location>
        <begin position="86"/>
        <end position="96"/>
    </location>
</feature>
<evidence type="ECO:0000313" key="2">
    <source>
        <dbReference type="EMBL" id="CAI9623391.1"/>
    </source>
</evidence>
<protein>
    <submittedName>
        <fullName evidence="2">Uncharacterized protein</fullName>
    </submittedName>
</protein>
<reference evidence="2" key="1">
    <citation type="submission" date="2023-05" db="EMBL/GenBank/DDBJ databases">
        <authorList>
            <person name="Stuckert A."/>
        </authorList>
    </citation>
    <scope>NUCLEOTIDE SEQUENCE</scope>
</reference>
<dbReference type="EMBL" id="CATNWA010021641">
    <property type="protein sequence ID" value="CAI9623391.1"/>
    <property type="molecule type" value="Genomic_DNA"/>
</dbReference>
<organism evidence="2 3">
    <name type="scientific">Staurois parvus</name>
    <dbReference type="NCBI Taxonomy" id="386267"/>
    <lineage>
        <taxon>Eukaryota</taxon>
        <taxon>Metazoa</taxon>
        <taxon>Chordata</taxon>
        <taxon>Craniata</taxon>
        <taxon>Vertebrata</taxon>
        <taxon>Euteleostomi</taxon>
        <taxon>Amphibia</taxon>
        <taxon>Batrachia</taxon>
        <taxon>Anura</taxon>
        <taxon>Neobatrachia</taxon>
        <taxon>Ranoidea</taxon>
        <taxon>Ranidae</taxon>
        <taxon>Staurois</taxon>
    </lineage>
</organism>
<name>A0ABN9HRV9_9NEOB</name>
<keyword evidence="3" id="KW-1185">Reference proteome</keyword>
<sequence>PRPGSFLTILLPDPWYRAARYLLNLACDPGTILRLLPLYHDCPHDTNPVSLTSLTTPSSHPSIPLGSGSVIRPSRSDRDLSIPFTAGSSRAHTLSG</sequence>
<feature type="compositionally biased region" description="Low complexity" evidence="1">
    <location>
        <begin position="52"/>
        <end position="65"/>
    </location>
</feature>
<gene>
    <name evidence="2" type="ORF">SPARVUS_LOCUS16460093</name>
</gene>
<proteinExistence type="predicted"/>
<evidence type="ECO:0000313" key="3">
    <source>
        <dbReference type="Proteomes" id="UP001162483"/>
    </source>
</evidence>
<accession>A0ABN9HRV9</accession>
<evidence type="ECO:0000256" key="1">
    <source>
        <dbReference type="SAM" id="MobiDB-lite"/>
    </source>
</evidence>